<proteinExistence type="predicted"/>
<dbReference type="EMBL" id="MK500326">
    <property type="protein sequence ID" value="QBK85409.1"/>
    <property type="molecule type" value="Genomic_DNA"/>
</dbReference>
<protein>
    <submittedName>
        <fullName evidence="1">Uncharacterized protein</fullName>
    </submittedName>
</protein>
<organism evidence="1">
    <name type="scientific">Iridovirus LCIVAC01</name>
    <dbReference type="NCBI Taxonomy" id="2506607"/>
    <lineage>
        <taxon>Viruses</taxon>
        <taxon>Varidnaviria</taxon>
        <taxon>Bamfordvirae</taxon>
        <taxon>Nucleocytoviricota</taxon>
        <taxon>Megaviricetes</taxon>
        <taxon>Pimascovirales</taxon>
        <taxon>Pimascovirales incertae sedis</taxon>
        <taxon>Iridoviridae</taxon>
    </lineage>
</organism>
<name>A0A481YQQ9_9VIRU</name>
<reference evidence="1" key="1">
    <citation type="journal article" date="2019" name="MBio">
        <title>Virus Genomes from Deep Sea Sediments Expand the Ocean Megavirome and Support Independent Origins of Viral Gigantism.</title>
        <authorList>
            <person name="Backstrom D."/>
            <person name="Yutin N."/>
            <person name="Jorgensen S.L."/>
            <person name="Dharamshi J."/>
            <person name="Homa F."/>
            <person name="Zaremba-Niedwiedzka K."/>
            <person name="Spang A."/>
            <person name="Wolf Y.I."/>
            <person name="Koonin E.V."/>
            <person name="Ettema T.J."/>
        </authorList>
    </citation>
    <scope>NUCLEOTIDE SEQUENCE</scope>
</reference>
<gene>
    <name evidence="1" type="ORF">LCIVAC01_02180</name>
</gene>
<accession>A0A481YQQ9</accession>
<evidence type="ECO:0000313" key="1">
    <source>
        <dbReference type="EMBL" id="QBK85409.1"/>
    </source>
</evidence>
<sequence>MTYISHDPRLLDVPRNIWTKLDRPSLESDVLQGNVPRDEIYSEKYRNYGKKYGCYQDINAGQIVYYHDDSISNAYFYPNFTLRSAVDHVLFVDPMGAVKPQYVRKPFVQYNSQRKENTDLDTDDFTEATVWFREDLMARQSRKRNQEKYSARWDYNDCHFNTPVTPRLKGY</sequence>